<accession>A0A9K3GYG3</accession>
<dbReference type="Gramene" id="mRNA:HanXRQr2_Chr16g0726541">
    <property type="protein sequence ID" value="mRNA:HanXRQr2_Chr16g0726541"/>
    <property type="gene ID" value="HanXRQr2_Chr16g0726541"/>
</dbReference>
<keyword evidence="1" id="KW-0723">Serine/threonine-protein kinase</keyword>
<dbReference type="GO" id="GO:0004674">
    <property type="term" value="F:protein serine/threonine kinase activity"/>
    <property type="evidence" value="ECO:0007669"/>
    <property type="project" value="UniProtKB-KW"/>
</dbReference>
<reference evidence="1" key="1">
    <citation type="journal article" date="2017" name="Nature">
        <title>The sunflower genome provides insights into oil metabolism, flowering and Asterid evolution.</title>
        <authorList>
            <person name="Badouin H."/>
            <person name="Gouzy J."/>
            <person name="Grassa C.J."/>
            <person name="Murat F."/>
            <person name="Staton S.E."/>
            <person name="Cottret L."/>
            <person name="Lelandais-Briere C."/>
            <person name="Owens G.L."/>
            <person name="Carrere S."/>
            <person name="Mayjonade B."/>
            <person name="Legrand L."/>
            <person name="Gill N."/>
            <person name="Kane N.C."/>
            <person name="Bowers J.E."/>
            <person name="Hubner S."/>
            <person name="Bellec A."/>
            <person name="Berard A."/>
            <person name="Berges H."/>
            <person name="Blanchet N."/>
            <person name="Boniface M.C."/>
            <person name="Brunel D."/>
            <person name="Catrice O."/>
            <person name="Chaidir N."/>
            <person name="Claudel C."/>
            <person name="Donnadieu C."/>
            <person name="Faraut T."/>
            <person name="Fievet G."/>
            <person name="Helmstetter N."/>
            <person name="King M."/>
            <person name="Knapp S.J."/>
            <person name="Lai Z."/>
            <person name="Le Paslier M.C."/>
            <person name="Lippi Y."/>
            <person name="Lorenzon L."/>
            <person name="Mandel J.R."/>
            <person name="Marage G."/>
            <person name="Marchand G."/>
            <person name="Marquand E."/>
            <person name="Bret-Mestries E."/>
            <person name="Morien E."/>
            <person name="Nambeesan S."/>
            <person name="Nguyen T."/>
            <person name="Pegot-Espagnet P."/>
            <person name="Pouilly N."/>
            <person name="Raftis F."/>
            <person name="Sallet E."/>
            <person name="Schiex T."/>
            <person name="Thomas J."/>
            <person name="Vandecasteele C."/>
            <person name="Vares D."/>
            <person name="Vear F."/>
            <person name="Vautrin S."/>
            <person name="Crespi M."/>
            <person name="Mangin B."/>
            <person name="Burke J.M."/>
            <person name="Salse J."/>
            <person name="Munos S."/>
            <person name="Vincourt P."/>
            <person name="Rieseberg L.H."/>
            <person name="Langlade N.B."/>
        </authorList>
    </citation>
    <scope>NUCLEOTIDE SEQUENCE</scope>
    <source>
        <tissue evidence="1">Leaves</tissue>
    </source>
</reference>
<protein>
    <submittedName>
        <fullName evidence="1">Non-specific serine/threonine protein kinase</fullName>
        <ecNumber evidence="1">2.7.11.1</ecNumber>
    </submittedName>
</protein>
<organism evidence="1 2">
    <name type="scientific">Helianthus annuus</name>
    <name type="common">Common sunflower</name>
    <dbReference type="NCBI Taxonomy" id="4232"/>
    <lineage>
        <taxon>Eukaryota</taxon>
        <taxon>Viridiplantae</taxon>
        <taxon>Streptophyta</taxon>
        <taxon>Embryophyta</taxon>
        <taxon>Tracheophyta</taxon>
        <taxon>Spermatophyta</taxon>
        <taxon>Magnoliopsida</taxon>
        <taxon>eudicotyledons</taxon>
        <taxon>Gunneridae</taxon>
        <taxon>Pentapetalae</taxon>
        <taxon>asterids</taxon>
        <taxon>campanulids</taxon>
        <taxon>Asterales</taxon>
        <taxon>Asteraceae</taxon>
        <taxon>Asteroideae</taxon>
        <taxon>Heliantheae alliance</taxon>
        <taxon>Heliantheae</taxon>
        <taxon>Helianthus</taxon>
    </lineage>
</organism>
<dbReference type="AlphaFoldDB" id="A0A9K3GYG3"/>
<proteinExistence type="predicted"/>
<keyword evidence="1" id="KW-0808">Transferase</keyword>
<reference evidence="1" key="2">
    <citation type="submission" date="2020-06" db="EMBL/GenBank/DDBJ databases">
        <title>Helianthus annuus Genome sequencing and assembly Release 2.</title>
        <authorList>
            <person name="Gouzy J."/>
            <person name="Langlade N."/>
            <person name="Munos S."/>
        </authorList>
    </citation>
    <scope>NUCLEOTIDE SEQUENCE</scope>
    <source>
        <tissue evidence="1">Leaves</tissue>
    </source>
</reference>
<evidence type="ECO:0000313" key="2">
    <source>
        <dbReference type="Proteomes" id="UP000215914"/>
    </source>
</evidence>
<name>A0A9K3GYG3_HELAN</name>
<comment type="caution">
    <text evidence="1">The sequence shown here is derived from an EMBL/GenBank/DDBJ whole genome shotgun (WGS) entry which is preliminary data.</text>
</comment>
<sequence length="104" mass="12006">MLDWVKKLHLEGKLNLMVDKALKQDFDRVELQEMVQVVLLCTKFNTGSEVLRMLEGEGLVERWEASQSVETPRFKGLESIPQRYSDYMEDSSLVVEAMELSGPR</sequence>
<keyword evidence="1" id="KW-0418">Kinase</keyword>
<dbReference type="EC" id="2.7.11.1" evidence="1"/>
<evidence type="ECO:0000313" key="1">
    <source>
        <dbReference type="EMBL" id="KAF5758199.1"/>
    </source>
</evidence>
<gene>
    <name evidence="1" type="ORF">HanXRQr2_Chr16g0726541</name>
</gene>
<keyword evidence="2" id="KW-1185">Reference proteome</keyword>
<dbReference type="EMBL" id="MNCJ02000331">
    <property type="protein sequence ID" value="KAF5758199.1"/>
    <property type="molecule type" value="Genomic_DNA"/>
</dbReference>
<dbReference type="Proteomes" id="UP000215914">
    <property type="component" value="Unassembled WGS sequence"/>
</dbReference>